<proteinExistence type="predicted"/>
<dbReference type="Proteomes" id="UP001174677">
    <property type="component" value="Chromosome 8"/>
</dbReference>
<name>A0ABQ9M8Q8_HEVBR</name>
<feature type="coiled-coil region" evidence="1">
    <location>
        <begin position="6"/>
        <end position="40"/>
    </location>
</feature>
<evidence type="ECO:0000259" key="2">
    <source>
        <dbReference type="PROSITE" id="PS50144"/>
    </source>
</evidence>
<comment type="caution">
    <text evidence="3">The sequence shown here is derived from an EMBL/GenBank/DDBJ whole genome shotgun (WGS) entry which is preliminary data.</text>
</comment>
<feature type="domain" description="MATH" evidence="2">
    <location>
        <begin position="62"/>
        <end position="198"/>
    </location>
</feature>
<dbReference type="PROSITE" id="PS50144">
    <property type="entry name" value="MATH"/>
    <property type="match status" value="2"/>
</dbReference>
<reference evidence="3 4" key="1">
    <citation type="journal article" date="2023" name="Plant Biotechnol. J.">
        <title>Chromosome-level wild Hevea brasiliensis genome provides new tools for genomic-assisted breeding and valuable loci to elevate rubber yield.</title>
        <authorList>
            <person name="Cheng H."/>
            <person name="Song X."/>
            <person name="Hu Y."/>
            <person name="Wu T."/>
            <person name="Yang Q."/>
            <person name="An Z."/>
            <person name="Feng S."/>
            <person name="Deng Z."/>
            <person name="Wu W."/>
            <person name="Zeng X."/>
            <person name="Tu M."/>
            <person name="Wang X."/>
            <person name="Huang H."/>
        </authorList>
    </citation>
    <scope>NUCLEOTIDE SEQUENCE [LARGE SCALE GENOMIC DNA]</scope>
    <source>
        <strain evidence="3">MT/VB/25A 57/8</strain>
    </source>
</reference>
<keyword evidence="4" id="KW-1185">Reference proteome</keyword>
<feature type="domain" description="MATH" evidence="2">
    <location>
        <begin position="219"/>
        <end position="346"/>
    </location>
</feature>
<dbReference type="PANTHER" id="PTHR46162">
    <property type="entry name" value="TRAF-LIKE FAMILY PROTEIN"/>
    <property type="match status" value="1"/>
</dbReference>
<dbReference type="Pfam" id="PF22486">
    <property type="entry name" value="MATH_2"/>
    <property type="match status" value="2"/>
</dbReference>
<gene>
    <name evidence="3" type="ORF">P3X46_013854</name>
</gene>
<evidence type="ECO:0000256" key="1">
    <source>
        <dbReference type="SAM" id="Coils"/>
    </source>
</evidence>
<dbReference type="PANTHER" id="PTHR46162:SF40">
    <property type="entry name" value="TRAF-LIKE FAMILY PROTEIN"/>
    <property type="match status" value="1"/>
</dbReference>
<accession>A0ABQ9M8Q8</accession>
<dbReference type="Gene3D" id="2.60.210.10">
    <property type="entry name" value="Apoptosis, Tumor Necrosis Factor Receptor Associated Protein 2, Chain A"/>
    <property type="match status" value="2"/>
</dbReference>
<dbReference type="InterPro" id="IPR008974">
    <property type="entry name" value="TRAF-like"/>
</dbReference>
<dbReference type="CDD" id="cd00121">
    <property type="entry name" value="MATH"/>
    <property type="match status" value="2"/>
</dbReference>
<sequence>MLCLTERESEERMMKVRAAMEEVINELTAEEEVKAVVEKEIGELAIKEEQTEIIRELRDLPPAHYIFKIENFSYLSNAKVESYESSDFEVGGYKWRLSLYPKGNKKVNDKNEHVSLYLVLAESNAVPMHKEINVHFKLFVYNQIQDKYLVVQDAKDKVRRFRGAKTEWGFDKLVSLNAFNDASNGYLVDDCCIFGAEIFVMERTSKGECVSIVKELANSYTYTWKIQKFSNCNQAGYTSPVFVIGGYKWSLTLYPNGYSEEKGKCLSMFLHLEDSKPFYSGQKLYTGFILRVRDQLFGVHREQKANNKFCTSANNWGFTKLIPLSDLNDASKGFILDNTVIVEVEITLMTVIKEFDSDQGVLLKL</sequence>
<evidence type="ECO:0000313" key="3">
    <source>
        <dbReference type="EMBL" id="KAJ9175284.1"/>
    </source>
</evidence>
<keyword evidence="1" id="KW-0175">Coiled coil</keyword>
<dbReference type="InterPro" id="IPR002083">
    <property type="entry name" value="MATH/TRAF_dom"/>
</dbReference>
<dbReference type="SUPFAM" id="SSF49599">
    <property type="entry name" value="TRAF domain-like"/>
    <property type="match status" value="2"/>
</dbReference>
<organism evidence="3 4">
    <name type="scientific">Hevea brasiliensis</name>
    <name type="common">Para rubber tree</name>
    <name type="synonym">Siphonia brasiliensis</name>
    <dbReference type="NCBI Taxonomy" id="3981"/>
    <lineage>
        <taxon>Eukaryota</taxon>
        <taxon>Viridiplantae</taxon>
        <taxon>Streptophyta</taxon>
        <taxon>Embryophyta</taxon>
        <taxon>Tracheophyta</taxon>
        <taxon>Spermatophyta</taxon>
        <taxon>Magnoliopsida</taxon>
        <taxon>eudicotyledons</taxon>
        <taxon>Gunneridae</taxon>
        <taxon>Pentapetalae</taxon>
        <taxon>rosids</taxon>
        <taxon>fabids</taxon>
        <taxon>Malpighiales</taxon>
        <taxon>Euphorbiaceae</taxon>
        <taxon>Crotonoideae</taxon>
        <taxon>Micrandreae</taxon>
        <taxon>Hevea</taxon>
    </lineage>
</organism>
<evidence type="ECO:0000313" key="4">
    <source>
        <dbReference type="Proteomes" id="UP001174677"/>
    </source>
</evidence>
<dbReference type="SMART" id="SM00061">
    <property type="entry name" value="MATH"/>
    <property type="match status" value="2"/>
</dbReference>
<dbReference type="EMBL" id="JARPOI010000008">
    <property type="protein sequence ID" value="KAJ9175284.1"/>
    <property type="molecule type" value="Genomic_DNA"/>
</dbReference>
<protein>
    <recommendedName>
        <fullName evidence="2">MATH domain-containing protein</fullName>
    </recommendedName>
</protein>